<evidence type="ECO:0000313" key="2">
    <source>
        <dbReference type="EMBL" id="MBT0653537.1"/>
    </source>
</evidence>
<proteinExistence type="predicted"/>
<dbReference type="Proteomes" id="UP000756860">
    <property type="component" value="Unassembled WGS sequence"/>
</dbReference>
<comment type="caution">
    <text evidence="2">The sequence shown here is derived from an EMBL/GenBank/DDBJ whole genome shotgun (WGS) entry which is preliminary data.</text>
</comment>
<name>A0ABS5SFU7_9BACT</name>
<feature type="compositionally biased region" description="Pro residues" evidence="1">
    <location>
        <begin position="40"/>
        <end position="59"/>
    </location>
</feature>
<accession>A0ABS5SFU7</accession>
<dbReference type="EMBL" id="JAHCVK010000004">
    <property type="protein sequence ID" value="MBT0653537.1"/>
    <property type="molecule type" value="Genomic_DNA"/>
</dbReference>
<feature type="compositionally biased region" description="Low complexity" evidence="1">
    <location>
        <begin position="60"/>
        <end position="76"/>
    </location>
</feature>
<feature type="region of interest" description="Disordered" evidence="1">
    <location>
        <begin position="30"/>
        <end position="77"/>
    </location>
</feature>
<evidence type="ECO:0000313" key="3">
    <source>
        <dbReference type="Proteomes" id="UP000756860"/>
    </source>
</evidence>
<evidence type="ECO:0008006" key="4">
    <source>
        <dbReference type="Google" id="ProtNLM"/>
    </source>
</evidence>
<evidence type="ECO:0000256" key="1">
    <source>
        <dbReference type="SAM" id="MobiDB-lite"/>
    </source>
</evidence>
<dbReference type="RefSeq" id="WP_214175543.1">
    <property type="nucleotide sequence ID" value="NZ_JAHCVK010000004.1"/>
</dbReference>
<feature type="region of interest" description="Disordered" evidence="1">
    <location>
        <begin position="91"/>
        <end position="146"/>
    </location>
</feature>
<feature type="compositionally biased region" description="Basic residues" evidence="1">
    <location>
        <begin position="125"/>
        <end position="146"/>
    </location>
</feature>
<organism evidence="2 3">
    <name type="scientific">Geomobilimonas luticola</name>
    <dbReference type="NCBI Taxonomy" id="1114878"/>
    <lineage>
        <taxon>Bacteria</taxon>
        <taxon>Pseudomonadati</taxon>
        <taxon>Thermodesulfobacteriota</taxon>
        <taxon>Desulfuromonadia</taxon>
        <taxon>Geobacterales</taxon>
        <taxon>Geobacteraceae</taxon>
        <taxon>Geomobilimonas</taxon>
    </lineage>
</organism>
<keyword evidence="3" id="KW-1185">Reference proteome</keyword>
<gene>
    <name evidence="2" type="ORF">KI810_10760</name>
</gene>
<reference evidence="2 3" key="1">
    <citation type="submission" date="2021-05" db="EMBL/GenBank/DDBJ databases">
        <title>The draft genome of Geobacter luticola JCM 17780.</title>
        <authorList>
            <person name="Xu Z."/>
            <person name="Masuda Y."/>
            <person name="Itoh H."/>
            <person name="Senoo K."/>
        </authorList>
    </citation>
    <scope>NUCLEOTIDE SEQUENCE [LARGE SCALE GENOMIC DNA]</scope>
    <source>
        <strain evidence="2 3">JCM 17780</strain>
    </source>
</reference>
<protein>
    <recommendedName>
        <fullName evidence="4">DUF4124 domain-containing protein</fullName>
    </recommendedName>
</protein>
<sequence length="146" mass="15598">MGKWFPILIICITIVWSDADARSYRSVAGAREAEETEPAPGAPPPAPASGVPAIPPSPPAQAGGATTPATPGASESQIFVWKEGNVLRATNNLSDVPPRYSKRVESADGNPKVIRMVAEKEKPLHTKPVKKARKKPSRRHGHKPGR</sequence>